<dbReference type="AlphaFoldDB" id="A0A6J7JQY5"/>
<organism evidence="2">
    <name type="scientific">freshwater metagenome</name>
    <dbReference type="NCBI Taxonomy" id="449393"/>
    <lineage>
        <taxon>unclassified sequences</taxon>
        <taxon>metagenomes</taxon>
        <taxon>ecological metagenomes</taxon>
    </lineage>
</organism>
<sequence length="718" mass="75260">MRVDSLHEGVGDALADGQGAPLVLGDLLGLGRAVVGLGDLEEPLRRVRAAVEHHVLDALAQLGVDLVVDHERAGVDDAHVEAGPDGVEEEDRVDRLADRVVAAEGEGHVGDAAADLGAGQVLLDPARGLDEVLAVGRVLLDARRDREDVGVEDDVLGREPDLVDEDPVGPLADRLAALEVVGLAVLVEGHDHDGGAVLAAQARVATEGLLTLLHGDRVDDGLALDALEAGLDDLPLRGVDHHRHAADVGLGGDQLEEAVHRGDAVDHALVHVDVDHLRASLDLLGCDADGGVVVAVLDELAEPGGAGDVGALAHVDEEALVGDGQRLEAREPHHRLVRHRLAPLLALDGTRDGGDVVRRGAAAATDEVEEASLGELGQDRRRLVGRLVVLAERVGQSGVGVDRDEGVREARELRDVGAHVARAQCAVEADSQRTRVAYGVPEGLGDLAGERTTRRIGDGAGDDDRPAALLLLEQRLDGEDRRLGVEGVEDRLDHQQVRAAVDEAARGDEVGLGELVEADVARARVVDVGRDRGRTRRGAERTGDPARAVVGGDRVRCCAGQARGLEVQLVGEVLEAVVGERDRVGVEGVRLDDVGARAEVLLVDRPDDVRLRDRQQVVVADQVAGVVGEALPAVAGLVGPVALDGRAHRTVQHHDPLAQDRSEGVGGVGAVLRVHVEPSSCRRTTSLGRSSDTRTGFPHGGTRRHGRRNHDGALGGAP</sequence>
<accession>A0A6J7JQY5</accession>
<name>A0A6J7JQY5_9ZZZZ</name>
<feature type="region of interest" description="Disordered" evidence="1">
    <location>
        <begin position="679"/>
        <end position="718"/>
    </location>
</feature>
<protein>
    <submittedName>
        <fullName evidence="2">Unannotated protein</fullName>
    </submittedName>
</protein>
<evidence type="ECO:0000313" key="2">
    <source>
        <dbReference type="EMBL" id="CAB4945373.1"/>
    </source>
</evidence>
<feature type="compositionally biased region" description="Polar residues" evidence="1">
    <location>
        <begin position="681"/>
        <end position="690"/>
    </location>
</feature>
<dbReference type="EMBL" id="CAFBMW010000018">
    <property type="protein sequence ID" value="CAB4945373.1"/>
    <property type="molecule type" value="Genomic_DNA"/>
</dbReference>
<proteinExistence type="predicted"/>
<gene>
    <name evidence="2" type="ORF">UFOPK3662_02190</name>
</gene>
<evidence type="ECO:0000256" key="1">
    <source>
        <dbReference type="SAM" id="MobiDB-lite"/>
    </source>
</evidence>
<reference evidence="2" key="1">
    <citation type="submission" date="2020-05" db="EMBL/GenBank/DDBJ databases">
        <authorList>
            <person name="Chiriac C."/>
            <person name="Salcher M."/>
            <person name="Ghai R."/>
            <person name="Kavagutti S V."/>
        </authorList>
    </citation>
    <scope>NUCLEOTIDE SEQUENCE</scope>
</reference>